<evidence type="ECO:0000313" key="4">
    <source>
        <dbReference type="Proteomes" id="UP000261540"/>
    </source>
</evidence>
<evidence type="ECO:0000313" key="3">
    <source>
        <dbReference type="Ensembl" id="ENSPKIP00000040291.1"/>
    </source>
</evidence>
<feature type="region of interest" description="Disordered" evidence="1">
    <location>
        <begin position="189"/>
        <end position="236"/>
    </location>
</feature>
<dbReference type="Proteomes" id="UP000261540">
    <property type="component" value="Unplaced"/>
</dbReference>
<reference evidence="3" key="2">
    <citation type="submission" date="2025-09" db="UniProtKB">
        <authorList>
            <consortium name="Ensembl"/>
        </authorList>
    </citation>
    <scope>IDENTIFICATION</scope>
</reference>
<evidence type="ECO:0000256" key="1">
    <source>
        <dbReference type="SAM" id="MobiDB-lite"/>
    </source>
</evidence>
<dbReference type="Gene3D" id="3.30.160.60">
    <property type="entry name" value="Classic Zinc Finger"/>
    <property type="match status" value="1"/>
</dbReference>
<reference evidence="3" key="1">
    <citation type="submission" date="2025-08" db="UniProtKB">
        <authorList>
            <consortium name="Ensembl"/>
        </authorList>
    </citation>
    <scope>IDENTIFICATION</scope>
</reference>
<dbReference type="InterPro" id="IPR013087">
    <property type="entry name" value="Znf_C2H2_type"/>
</dbReference>
<feature type="domain" description="C2H2-type" evidence="2">
    <location>
        <begin position="121"/>
        <end position="142"/>
    </location>
</feature>
<dbReference type="Ensembl" id="ENSPKIT00000021310.1">
    <property type="protein sequence ID" value="ENSPKIP00000040291.1"/>
    <property type="gene ID" value="ENSPKIG00000017314.1"/>
</dbReference>
<dbReference type="PROSITE" id="PS00028">
    <property type="entry name" value="ZINC_FINGER_C2H2_1"/>
    <property type="match status" value="2"/>
</dbReference>
<evidence type="ECO:0000259" key="2">
    <source>
        <dbReference type="PROSITE" id="PS00028"/>
    </source>
</evidence>
<feature type="compositionally biased region" description="Low complexity" evidence="1">
    <location>
        <begin position="218"/>
        <end position="227"/>
    </location>
</feature>
<dbReference type="InterPro" id="IPR039258">
    <property type="entry name" value="ZNF511"/>
</dbReference>
<name>A0A3B3TDA6_9TELE</name>
<dbReference type="SMART" id="SM00355">
    <property type="entry name" value="ZnF_C2H2"/>
    <property type="match status" value="3"/>
</dbReference>
<keyword evidence="4" id="KW-1185">Reference proteome</keyword>
<feature type="domain" description="C2H2-type" evidence="2">
    <location>
        <begin position="158"/>
        <end position="181"/>
    </location>
</feature>
<dbReference type="AlphaFoldDB" id="A0A3B3TDA6"/>
<protein>
    <submittedName>
        <fullName evidence="3">Zinc finger protein 511</fullName>
    </submittedName>
</protein>
<dbReference type="SUPFAM" id="SSF57667">
    <property type="entry name" value="beta-beta-alpha zinc fingers"/>
    <property type="match status" value="1"/>
</dbReference>
<accession>A0A3B3TDA6</accession>
<sequence length="264" mass="30081">MFRPDLVRFLTAAGAEEICVGSIPVLPVHPKPSELCSGIEESPSAFTFTPRRMRLDKDHDLFEDGDIHRHLYLRDSAAGMSELPQAPTVAEFRCHIAGCSQLFDTLESYEHHYDALHRRVCADCKRAFPSDHLLDIHIQEWHDSLFQLMAKKQNMYQCLVEGCDLKFKTSTERKDHLIKVHRYPSDFRFDKTKKNRRPPGGAPQRVEVSMEQGDEPGAGEPMEAEPAVQKRGDRLRPGYSYKVPASICFGQGSVRGFRGGRRRK</sequence>
<dbReference type="InterPro" id="IPR036236">
    <property type="entry name" value="Znf_C2H2_sf"/>
</dbReference>
<dbReference type="CTD" id="118472"/>
<dbReference type="STRING" id="1676925.ENSPKIP00000040291"/>
<dbReference type="KEGG" id="pki:111850380"/>
<dbReference type="OrthoDB" id="18440at2759"/>
<dbReference type="GeneTree" id="ENSGT00390000011381"/>
<dbReference type="PANTHER" id="PTHR21354:SF0">
    <property type="entry name" value="ZINC FINGER PROTEIN 511"/>
    <property type="match status" value="1"/>
</dbReference>
<dbReference type="PANTHER" id="PTHR21354">
    <property type="entry name" value="ZINC FINGER PROTEIN 511"/>
    <property type="match status" value="1"/>
</dbReference>
<organism evidence="3 4">
    <name type="scientific">Paramormyrops kingsleyae</name>
    <dbReference type="NCBI Taxonomy" id="1676925"/>
    <lineage>
        <taxon>Eukaryota</taxon>
        <taxon>Metazoa</taxon>
        <taxon>Chordata</taxon>
        <taxon>Craniata</taxon>
        <taxon>Vertebrata</taxon>
        <taxon>Euteleostomi</taxon>
        <taxon>Actinopterygii</taxon>
        <taxon>Neopterygii</taxon>
        <taxon>Teleostei</taxon>
        <taxon>Osteoglossocephala</taxon>
        <taxon>Osteoglossomorpha</taxon>
        <taxon>Osteoglossiformes</taxon>
        <taxon>Mormyridae</taxon>
        <taxon>Paramormyrops</taxon>
    </lineage>
</organism>
<proteinExistence type="predicted"/>